<organism evidence="2 3">
    <name type="scientific">Blattamonas nauphoetae</name>
    <dbReference type="NCBI Taxonomy" id="2049346"/>
    <lineage>
        <taxon>Eukaryota</taxon>
        <taxon>Metamonada</taxon>
        <taxon>Preaxostyla</taxon>
        <taxon>Oxymonadida</taxon>
        <taxon>Blattamonas</taxon>
    </lineage>
</organism>
<dbReference type="Gene3D" id="1.25.10.10">
    <property type="entry name" value="Leucine-rich Repeat Variant"/>
    <property type="match status" value="1"/>
</dbReference>
<dbReference type="InterPro" id="IPR016024">
    <property type="entry name" value="ARM-type_fold"/>
</dbReference>
<evidence type="ECO:0000256" key="1">
    <source>
        <dbReference type="SAM" id="MobiDB-lite"/>
    </source>
</evidence>
<dbReference type="InterPro" id="IPR011989">
    <property type="entry name" value="ARM-like"/>
</dbReference>
<dbReference type="Proteomes" id="UP001281761">
    <property type="component" value="Unassembled WGS sequence"/>
</dbReference>
<proteinExistence type="predicted"/>
<reference evidence="2 3" key="1">
    <citation type="journal article" date="2022" name="bioRxiv">
        <title>Genomics of Preaxostyla Flagellates Illuminates Evolutionary Transitions and the Path Towards Mitochondrial Loss.</title>
        <authorList>
            <person name="Novak L.V.F."/>
            <person name="Treitli S.C."/>
            <person name="Pyrih J."/>
            <person name="Halakuc P."/>
            <person name="Pipaliya S.V."/>
            <person name="Vacek V."/>
            <person name="Brzon O."/>
            <person name="Soukal P."/>
            <person name="Eme L."/>
            <person name="Dacks J.B."/>
            <person name="Karnkowska A."/>
            <person name="Elias M."/>
            <person name="Hampl V."/>
        </authorList>
    </citation>
    <scope>NUCLEOTIDE SEQUENCE [LARGE SCALE GENOMIC DNA]</scope>
    <source>
        <strain evidence="2">NAU3</strain>
        <tissue evidence="2">Gut</tissue>
    </source>
</reference>
<sequence>MHQRFLDIEDSDQPRWRSDAEVGECESDDHPIRLRSSRRNGLHGQNDLDSPRQNIFHHLFELSTSLEREGDASLLSTLSSIRRMSESSNDNEVVTLILQANIIDKLLGIVSSNEDGGVLIAVYSLLARLTSVSVAVVSKIMVPAFLSKSLSFVSTVNDDLTLHVLHVLYRSAVAGDDFCRFEVGSDVTAHLLRYLLECQPLSVGRNERSCCGILGLEESRKRTIATNALKETIVAACVPYFLSSDSHVQLLALTCARHFVPCSKNEHFLQSSLPNNQMDPENTAWIPVLHYLVDLLKEMQVDFEQYVKVLHVFRRVCADIRNQLMHPEGTGQPELSCLETVEDDIMLGFQKCLKTIGTVLVIFGELIFLSPENEQIAIDTGIYPLLGEMLDWLIVVTREGTPPVPMSAEEDYEYFRAAVETESELEKPFHLLYPLKIAFRQHNLRPLLPYRSSIPNFVVDDAVDEILSIYHILELNRTKDSLLNNVLYLLGNALGGTPALVEVVLSSLFPDVSATEATRKVIDRLQAILFRLPMDSLKELMRCIYLFATMPLEHQSVLVESGMLLLAWNHRWDLGPGGTRYLVHSFMVILRPTAESSHTVAMALQEQIENDSFEMELDQMCQHSSPNIRKSYQHLRTFLETIPKRSLCDILSMSDYGSST</sequence>
<dbReference type="SUPFAM" id="SSF48371">
    <property type="entry name" value="ARM repeat"/>
    <property type="match status" value="1"/>
</dbReference>
<comment type="caution">
    <text evidence="2">The sequence shown here is derived from an EMBL/GenBank/DDBJ whole genome shotgun (WGS) entry which is preliminary data.</text>
</comment>
<dbReference type="EMBL" id="JARBJD010000674">
    <property type="protein sequence ID" value="KAK2940434.1"/>
    <property type="molecule type" value="Genomic_DNA"/>
</dbReference>
<feature type="compositionally biased region" description="Basic and acidic residues" evidence="1">
    <location>
        <begin position="1"/>
        <end position="20"/>
    </location>
</feature>
<keyword evidence="3" id="KW-1185">Reference proteome</keyword>
<feature type="region of interest" description="Disordered" evidence="1">
    <location>
        <begin position="1"/>
        <end position="49"/>
    </location>
</feature>
<evidence type="ECO:0000313" key="3">
    <source>
        <dbReference type="Proteomes" id="UP001281761"/>
    </source>
</evidence>
<protein>
    <submittedName>
        <fullName evidence="2">Uncharacterized protein</fullName>
    </submittedName>
</protein>
<accession>A0ABQ9WMN5</accession>
<name>A0ABQ9WMN5_9EUKA</name>
<gene>
    <name evidence="2" type="ORF">BLNAU_24656</name>
</gene>
<evidence type="ECO:0000313" key="2">
    <source>
        <dbReference type="EMBL" id="KAK2940434.1"/>
    </source>
</evidence>